<protein>
    <submittedName>
        <fullName evidence="2">MBL fold metallo-hydrolase</fullName>
    </submittedName>
</protein>
<sequence>MIPFVRAFDFAYGRRDQVSPLIQRVIADNPGPFTFTGTGTYIIGRPDAGAEVAVIDPGPLDPAHLAALMAAVEGRRVSHVLVTHTHRDHAPLARPFAEATGARIMAARPPARETHASGALDEDEDADFAPDVVLTGGGKIQGDGWTIEAMFTPGHASNHMALVLPEENALFCGDHVMGWSTTVVAPPDGNMHQYMTSLDAVIARDFDVLWPTHGAPVTQVRRFLEAYRAHRLEREVQIVQRLAAGDRTVAEMVPVLYAAVDQRLWSAASLSVLAHLIKLVEDGTAVSDAEPSLTARFRLV</sequence>
<evidence type="ECO:0000313" key="3">
    <source>
        <dbReference type="Proteomes" id="UP000298216"/>
    </source>
</evidence>
<dbReference type="RefSeq" id="WP_135193021.1">
    <property type="nucleotide sequence ID" value="NZ_SPVH01000001.1"/>
</dbReference>
<dbReference type="PANTHER" id="PTHR23131">
    <property type="entry name" value="ENDORIBONUCLEASE LACTB2"/>
    <property type="match status" value="1"/>
</dbReference>
<reference evidence="2 3" key="1">
    <citation type="submission" date="2019-03" db="EMBL/GenBank/DDBJ databases">
        <title>Draft genome of Brevundimonas sp. a heavy metal resistant soil bacteria.</title>
        <authorList>
            <person name="Soto J."/>
        </authorList>
    </citation>
    <scope>NUCLEOTIDE SEQUENCE [LARGE SCALE GENOMIC DNA]</scope>
    <source>
        <strain evidence="2 3">B-10</strain>
    </source>
</reference>
<dbReference type="Pfam" id="PF00753">
    <property type="entry name" value="Lactamase_B"/>
    <property type="match status" value="1"/>
</dbReference>
<dbReference type="OrthoDB" id="9784009at2"/>
<keyword evidence="3" id="KW-1185">Reference proteome</keyword>
<dbReference type="Gene3D" id="1.10.10.10">
    <property type="entry name" value="Winged helix-like DNA-binding domain superfamily/Winged helix DNA-binding domain"/>
    <property type="match status" value="1"/>
</dbReference>
<evidence type="ECO:0000313" key="2">
    <source>
        <dbReference type="EMBL" id="TFW15023.1"/>
    </source>
</evidence>
<dbReference type="InterPro" id="IPR041516">
    <property type="entry name" value="LACTB2_WH"/>
</dbReference>
<dbReference type="CDD" id="cd16278">
    <property type="entry name" value="metallo-hydrolase-like_MBL-fold"/>
    <property type="match status" value="1"/>
</dbReference>
<dbReference type="SUPFAM" id="SSF56281">
    <property type="entry name" value="Metallo-hydrolase/oxidoreductase"/>
    <property type="match status" value="1"/>
</dbReference>
<keyword evidence="2" id="KW-0378">Hydrolase</keyword>
<dbReference type="SMART" id="SM00849">
    <property type="entry name" value="Lactamase_B"/>
    <property type="match status" value="1"/>
</dbReference>
<dbReference type="GO" id="GO:0016787">
    <property type="term" value="F:hydrolase activity"/>
    <property type="evidence" value="ECO:0007669"/>
    <property type="project" value="UniProtKB-KW"/>
</dbReference>
<dbReference type="AlphaFoldDB" id="A0A4Y9S1I6"/>
<proteinExistence type="predicted"/>
<dbReference type="InterPro" id="IPR050662">
    <property type="entry name" value="Sec-metab_biosynth-thioest"/>
</dbReference>
<dbReference type="InterPro" id="IPR036866">
    <property type="entry name" value="RibonucZ/Hydroxyglut_hydro"/>
</dbReference>
<dbReference type="InterPro" id="IPR036388">
    <property type="entry name" value="WH-like_DNA-bd_sf"/>
</dbReference>
<dbReference type="Pfam" id="PF17778">
    <property type="entry name" value="WHD_BLACT"/>
    <property type="match status" value="1"/>
</dbReference>
<gene>
    <name evidence="2" type="ORF">EGY25_00015</name>
</gene>
<dbReference type="InterPro" id="IPR001279">
    <property type="entry name" value="Metallo-B-lactamas"/>
</dbReference>
<evidence type="ECO:0000259" key="1">
    <source>
        <dbReference type="SMART" id="SM00849"/>
    </source>
</evidence>
<dbReference type="PANTHER" id="PTHR23131:SF0">
    <property type="entry name" value="ENDORIBONUCLEASE LACTB2"/>
    <property type="match status" value="1"/>
</dbReference>
<dbReference type="EMBL" id="SPVH01000001">
    <property type="protein sequence ID" value="TFW15023.1"/>
    <property type="molecule type" value="Genomic_DNA"/>
</dbReference>
<accession>A0A4Y9S1I6</accession>
<dbReference type="Proteomes" id="UP000298216">
    <property type="component" value="Unassembled WGS sequence"/>
</dbReference>
<name>A0A4Y9S1I6_9CAUL</name>
<dbReference type="Gene3D" id="3.60.15.10">
    <property type="entry name" value="Ribonuclease Z/Hydroxyacylglutathione hydrolase-like"/>
    <property type="match status" value="1"/>
</dbReference>
<feature type="domain" description="Metallo-beta-lactamase" evidence="1">
    <location>
        <begin position="37"/>
        <end position="213"/>
    </location>
</feature>
<organism evidence="2 3">
    <name type="scientific">Brevundimonas intermedia</name>
    <dbReference type="NCBI Taxonomy" id="74315"/>
    <lineage>
        <taxon>Bacteria</taxon>
        <taxon>Pseudomonadati</taxon>
        <taxon>Pseudomonadota</taxon>
        <taxon>Alphaproteobacteria</taxon>
        <taxon>Caulobacterales</taxon>
        <taxon>Caulobacteraceae</taxon>
        <taxon>Brevundimonas</taxon>
    </lineage>
</organism>
<comment type="caution">
    <text evidence="2">The sequence shown here is derived from an EMBL/GenBank/DDBJ whole genome shotgun (WGS) entry which is preliminary data.</text>
</comment>